<dbReference type="Proteomes" id="UP000237144">
    <property type="component" value="Unassembled WGS sequence"/>
</dbReference>
<gene>
    <name evidence="3" type="ORF">BMF94_3285</name>
</gene>
<protein>
    <recommendedName>
        <fullName evidence="2">Altered inheritance of mitochondria protein 6</fullName>
    </recommendedName>
</protein>
<dbReference type="Gene3D" id="3.20.20.190">
    <property type="entry name" value="Phosphatidylinositol (PI) phosphodiesterase"/>
    <property type="match status" value="1"/>
</dbReference>
<dbReference type="STRING" id="741276.A0A2S5BAF5"/>
<evidence type="ECO:0000313" key="3">
    <source>
        <dbReference type="EMBL" id="POY73747.1"/>
    </source>
</evidence>
<keyword evidence="4" id="KW-1185">Reference proteome</keyword>
<reference evidence="3 4" key="1">
    <citation type="journal article" date="2018" name="Front. Microbiol.">
        <title>Prospects for Fungal Bioremediation of Acidic Radioactive Waste Sites: Characterization and Genome Sequence of Rhodotorula taiwanensis MD1149.</title>
        <authorList>
            <person name="Tkavc R."/>
            <person name="Matrosova V.Y."/>
            <person name="Grichenko O.E."/>
            <person name="Gostincar C."/>
            <person name="Volpe R.P."/>
            <person name="Klimenkova P."/>
            <person name="Gaidamakova E.K."/>
            <person name="Zhou C.E."/>
            <person name="Stewart B.J."/>
            <person name="Lyman M.G."/>
            <person name="Malfatti S.A."/>
            <person name="Rubinfeld B."/>
            <person name="Courtot M."/>
            <person name="Singh J."/>
            <person name="Dalgard C.L."/>
            <person name="Hamilton T."/>
            <person name="Frey K.G."/>
            <person name="Gunde-Cimerman N."/>
            <person name="Dugan L."/>
            <person name="Daly M.J."/>
        </authorList>
    </citation>
    <scope>NUCLEOTIDE SEQUENCE [LARGE SCALE GENOMIC DNA]</scope>
    <source>
        <strain evidence="3 4">MD1149</strain>
    </source>
</reference>
<dbReference type="InterPro" id="IPR051236">
    <property type="entry name" value="HAT_RTT109-like"/>
</dbReference>
<accession>A0A2S5BAF5</accession>
<dbReference type="PANTHER" id="PTHR31571">
    <property type="entry name" value="ALTERED INHERITANCE OF MITOCHONDRIA PROTEIN 6"/>
    <property type="match status" value="1"/>
</dbReference>
<dbReference type="GO" id="GO:0008081">
    <property type="term" value="F:phosphoric diester hydrolase activity"/>
    <property type="evidence" value="ECO:0007669"/>
    <property type="project" value="InterPro"/>
</dbReference>
<dbReference type="SUPFAM" id="SSF51695">
    <property type="entry name" value="PLC-like phosphodiesterases"/>
    <property type="match status" value="1"/>
</dbReference>
<proteinExistence type="inferred from homology"/>
<dbReference type="CDD" id="cd08577">
    <property type="entry name" value="PI-PLCc_GDPD_SF_unchar3"/>
    <property type="match status" value="1"/>
</dbReference>
<sequence>MVALPFLAHASPESFAANSQQQASTILARSSVAALAGLSFQSGMSALSFPTDVTRDIQPKNVHSHNDYWRKVPLFDALSYGCKSVEADVHLVDGELLVGHTRVSLAHPRTLHSLYLDPIMEILKMQNPQSSATAAMTNGVFDMDPETSLQLIVDYKTGGEELHAAIIDALSQFRSLDLLTNVNTSNPDAPILNVRPLTVICSGNCPLASVNAQTPRRDVFLDAPLADIANASYTRWNSLMASTSYRKLAGWAGSFEVDEQMSTEIKGMVKAAQDKGIKTRFWETPGWPSFARDSVWNSMLNLGVDWINADNLKAASQI</sequence>
<dbReference type="InterPro" id="IPR039559">
    <property type="entry name" value="AIM6_PI-PLC-like_dom"/>
</dbReference>
<dbReference type="InterPro" id="IPR017946">
    <property type="entry name" value="PLC-like_Pdiesterase_TIM-brl"/>
</dbReference>
<organism evidence="3 4">
    <name type="scientific">Rhodotorula taiwanensis</name>
    <dbReference type="NCBI Taxonomy" id="741276"/>
    <lineage>
        <taxon>Eukaryota</taxon>
        <taxon>Fungi</taxon>
        <taxon>Dikarya</taxon>
        <taxon>Basidiomycota</taxon>
        <taxon>Pucciniomycotina</taxon>
        <taxon>Microbotryomycetes</taxon>
        <taxon>Sporidiobolales</taxon>
        <taxon>Sporidiobolaceae</taxon>
        <taxon>Rhodotorula</taxon>
    </lineage>
</organism>
<comment type="similarity">
    <text evidence="1">Belongs to the AIM6 family.</text>
</comment>
<comment type="caution">
    <text evidence="3">The sequence shown here is derived from an EMBL/GenBank/DDBJ whole genome shotgun (WGS) entry which is preliminary data.</text>
</comment>
<dbReference type="GO" id="GO:0006629">
    <property type="term" value="P:lipid metabolic process"/>
    <property type="evidence" value="ECO:0007669"/>
    <property type="project" value="InterPro"/>
</dbReference>
<evidence type="ECO:0000256" key="1">
    <source>
        <dbReference type="ARBA" id="ARBA00008858"/>
    </source>
</evidence>
<dbReference type="AlphaFoldDB" id="A0A2S5BAF5"/>
<dbReference type="EMBL" id="PJQD01000035">
    <property type="protein sequence ID" value="POY73747.1"/>
    <property type="molecule type" value="Genomic_DNA"/>
</dbReference>
<dbReference type="PANTHER" id="PTHR31571:SF1">
    <property type="entry name" value="ALTERED INHERITANCE OF MITOCHONDRIA PROTEIN 6"/>
    <property type="match status" value="1"/>
</dbReference>
<dbReference type="OrthoDB" id="4153866at2759"/>
<name>A0A2S5BAF5_9BASI</name>
<evidence type="ECO:0000256" key="2">
    <source>
        <dbReference type="ARBA" id="ARBA00014286"/>
    </source>
</evidence>
<evidence type="ECO:0000313" key="4">
    <source>
        <dbReference type="Proteomes" id="UP000237144"/>
    </source>
</evidence>